<evidence type="ECO:0000256" key="1">
    <source>
        <dbReference type="SAM" id="MobiDB-lite"/>
    </source>
</evidence>
<keyword evidence="3" id="KW-1185">Reference proteome</keyword>
<organism evidence="2 3">
    <name type="scientific">Colletotrichum higginsianum (strain IMI 349063)</name>
    <name type="common">Crucifer anthracnose fungus</name>
    <dbReference type="NCBI Taxonomy" id="759273"/>
    <lineage>
        <taxon>Eukaryota</taxon>
        <taxon>Fungi</taxon>
        <taxon>Dikarya</taxon>
        <taxon>Ascomycota</taxon>
        <taxon>Pezizomycotina</taxon>
        <taxon>Sordariomycetes</taxon>
        <taxon>Hypocreomycetidae</taxon>
        <taxon>Glomerellales</taxon>
        <taxon>Glomerellaceae</taxon>
        <taxon>Colletotrichum</taxon>
        <taxon>Colletotrichum destructivum species complex</taxon>
    </lineage>
</organism>
<dbReference type="KEGG" id="chig:CH63R_14429"/>
<feature type="compositionally biased region" description="Acidic residues" evidence="1">
    <location>
        <begin position="86"/>
        <end position="100"/>
    </location>
</feature>
<sequence>MTSWALQSRPRRIYQTCLIRPTKKNQFGLARLLAAHRTPTPAGAGKDNPTPGPSRPAAPGNFEWPIAIGSTPTAEPPGPPSKPAENDDEVDIVPDDEEEEGPRRIVEAAKSSQALNDIIRTPDDSAFGHNTADYFHLPVENFGSDNGITLLGTRMSARPQQYLDT</sequence>
<dbReference type="VEuPathDB" id="FungiDB:CH63R_14429"/>
<dbReference type="GeneID" id="28873510"/>
<dbReference type="Proteomes" id="UP000092177">
    <property type="component" value="Chromosome 11"/>
</dbReference>
<dbReference type="EMBL" id="LTAN01000011">
    <property type="protein sequence ID" value="OBR02128.1"/>
    <property type="molecule type" value="Genomic_DNA"/>
</dbReference>
<accession>A0A1B7XQU2</accession>
<dbReference type="AlphaFoldDB" id="A0A1B7XQU2"/>
<feature type="region of interest" description="Disordered" evidence="1">
    <location>
        <begin position="33"/>
        <end position="103"/>
    </location>
</feature>
<reference evidence="3" key="1">
    <citation type="journal article" date="2017" name="BMC Genomics">
        <title>Gapless genome assembly of Colletotrichum higginsianum reveals chromosome structure and association of transposable elements with secondary metabolite gene clusters.</title>
        <authorList>
            <person name="Dallery J.-F."/>
            <person name="Lapalu N."/>
            <person name="Zampounis A."/>
            <person name="Pigne S."/>
            <person name="Luyten I."/>
            <person name="Amselem J."/>
            <person name="Wittenberg A.H.J."/>
            <person name="Zhou S."/>
            <person name="de Queiroz M.V."/>
            <person name="Robin G.P."/>
            <person name="Auger A."/>
            <person name="Hainaut M."/>
            <person name="Henrissat B."/>
            <person name="Kim K.-T."/>
            <person name="Lee Y.-H."/>
            <person name="Lespinet O."/>
            <person name="Schwartz D.C."/>
            <person name="Thon M.R."/>
            <person name="O'Connell R.J."/>
        </authorList>
    </citation>
    <scope>NUCLEOTIDE SEQUENCE [LARGE SCALE GENOMIC DNA]</scope>
    <source>
        <strain evidence="3">IMI 349063</strain>
    </source>
</reference>
<gene>
    <name evidence="2" type="ORF">CH63R_14429</name>
</gene>
<dbReference type="RefSeq" id="XP_018150646.1">
    <property type="nucleotide sequence ID" value="XM_018309403.1"/>
</dbReference>
<evidence type="ECO:0000313" key="3">
    <source>
        <dbReference type="Proteomes" id="UP000092177"/>
    </source>
</evidence>
<name>A0A1B7XQU2_COLHI</name>
<comment type="caution">
    <text evidence="2">The sequence shown here is derived from an EMBL/GenBank/DDBJ whole genome shotgun (WGS) entry which is preliminary data.</text>
</comment>
<proteinExistence type="predicted"/>
<evidence type="ECO:0000313" key="2">
    <source>
        <dbReference type="EMBL" id="OBR02128.1"/>
    </source>
</evidence>
<protein>
    <submittedName>
        <fullName evidence="2">Uncharacterized protein</fullName>
    </submittedName>
</protein>